<proteinExistence type="predicted"/>
<name>A0A840G2V5_9BURK</name>
<evidence type="ECO:0000313" key="3">
    <source>
        <dbReference type="EMBL" id="MBB4225627.1"/>
    </source>
</evidence>
<feature type="domain" description="Tyr recombinase" evidence="2">
    <location>
        <begin position="144"/>
        <end position="345"/>
    </location>
</feature>
<dbReference type="RefSeq" id="WP_184642358.1">
    <property type="nucleotide sequence ID" value="NZ_JACIFZ010000013.1"/>
</dbReference>
<dbReference type="Proteomes" id="UP000524450">
    <property type="component" value="Unassembled WGS sequence"/>
</dbReference>
<evidence type="ECO:0000259" key="2">
    <source>
        <dbReference type="PROSITE" id="PS51898"/>
    </source>
</evidence>
<dbReference type="SUPFAM" id="SSF56349">
    <property type="entry name" value="DNA breaking-rejoining enzymes"/>
    <property type="match status" value="1"/>
</dbReference>
<gene>
    <name evidence="3" type="ORF">GGD71_006440</name>
</gene>
<dbReference type="EMBL" id="JACIFZ010000013">
    <property type="protein sequence ID" value="MBB4225627.1"/>
    <property type="molecule type" value="Genomic_DNA"/>
</dbReference>
<evidence type="ECO:0000313" key="4">
    <source>
        <dbReference type="Proteomes" id="UP000524450"/>
    </source>
</evidence>
<dbReference type="CDD" id="cd00397">
    <property type="entry name" value="DNA_BRE_C"/>
    <property type="match status" value="1"/>
</dbReference>
<dbReference type="GO" id="GO:0003677">
    <property type="term" value="F:DNA binding"/>
    <property type="evidence" value="ECO:0007669"/>
    <property type="project" value="InterPro"/>
</dbReference>
<organism evidence="3 4">
    <name type="scientific">Variovorax guangxiensis</name>
    <dbReference type="NCBI Taxonomy" id="1775474"/>
    <lineage>
        <taxon>Bacteria</taxon>
        <taxon>Pseudomonadati</taxon>
        <taxon>Pseudomonadota</taxon>
        <taxon>Betaproteobacteria</taxon>
        <taxon>Burkholderiales</taxon>
        <taxon>Comamonadaceae</taxon>
        <taxon>Variovorax</taxon>
    </lineage>
</organism>
<dbReference type="InterPro" id="IPR011010">
    <property type="entry name" value="DNA_brk_join_enz"/>
</dbReference>
<dbReference type="PROSITE" id="PS51898">
    <property type="entry name" value="TYR_RECOMBINASE"/>
    <property type="match status" value="1"/>
</dbReference>
<protein>
    <submittedName>
        <fullName evidence="3">Integrase</fullName>
    </submittedName>
</protein>
<comment type="caution">
    <text evidence="3">The sequence shown here is derived from an EMBL/GenBank/DDBJ whole genome shotgun (WGS) entry which is preliminary data.</text>
</comment>
<evidence type="ECO:0000256" key="1">
    <source>
        <dbReference type="ARBA" id="ARBA00023172"/>
    </source>
</evidence>
<dbReference type="Gene3D" id="1.10.443.10">
    <property type="entry name" value="Intergrase catalytic core"/>
    <property type="match status" value="1"/>
</dbReference>
<dbReference type="InterPro" id="IPR013762">
    <property type="entry name" value="Integrase-like_cat_sf"/>
</dbReference>
<reference evidence="3 4" key="1">
    <citation type="submission" date="2020-08" db="EMBL/GenBank/DDBJ databases">
        <title>Genomic Encyclopedia of Type Strains, Phase IV (KMG-V): Genome sequencing to study the core and pangenomes of soil and plant-associated prokaryotes.</title>
        <authorList>
            <person name="Whitman W."/>
        </authorList>
    </citation>
    <scope>NUCLEOTIDE SEQUENCE [LARGE SCALE GENOMIC DNA]</scope>
    <source>
        <strain evidence="3 4">34/80</strain>
    </source>
</reference>
<dbReference type="GO" id="GO:0015074">
    <property type="term" value="P:DNA integration"/>
    <property type="evidence" value="ECO:0007669"/>
    <property type="project" value="InterPro"/>
</dbReference>
<sequence length="345" mass="38119">MASDSTLPLFDESPDSGHVSAFREAFEAWLGDQRGSGLLRREGSVSVYEDMWEAFATWCLGQSPAVTLSTLELADLQAFQAARFGRKTSDLSLTPRYALRLMRLIDRVLRHHASRTDTMANSAAADWIAANPEIRYADAAHADPLPDYLSVSEARQLIAFLSTARPRPGKSRNAQMPLTWQEVRNRASVALQLGAGLTPGDVRALTLDSPVSQGGRVRERPWKLQVPGNGNSPPRETPVAPWAAELLQHWLSVRAEAGIAGPFLFPSTRTGKQWQKPSQYECAKRVLEEAGADSREGGSFRLRHTFALRQLRRGTAPEQIAGWLGIEPAKMKRYERVLPGVIDVV</sequence>
<accession>A0A840G2V5</accession>
<keyword evidence="1" id="KW-0233">DNA recombination</keyword>
<dbReference type="GO" id="GO:0006310">
    <property type="term" value="P:DNA recombination"/>
    <property type="evidence" value="ECO:0007669"/>
    <property type="project" value="UniProtKB-KW"/>
</dbReference>
<dbReference type="Pfam" id="PF00589">
    <property type="entry name" value="Phage_integrase"/>
    <property type="match status" value="1"/>
</dbReference>
<dbReference type="InterPro" id="IPR002104">
    <property type="entry name" value="Integrase_catalytic"/>
</dbReference>
<dbReference type="AlphaFoldDB" id="A0A840G2V5"/>